<name>A0A550CZX5_9AGAR</name>
<comment type="caution">
    <text evidence="2">The sequence shown here is derived from an EMBL/GenBank/DDBJ whole genome shotgun (WGS) entry which is preliminary data.</text>
</comment>
<feature type="region of interest" description="Disordered" evidence="1">
    <location>
        <begin position="1"/>
        <end position="27"/>
    </location>
</feature>
<dbReference type="EMBL" id="VDMD01000001">
    <property type="protein sequence ID" value="TRM70341.1"/>
    <property type="molecule type" value="Genomic_DNA"/>
</dbReference>
<accession>A0A550CZX5</accession>
<sequence length="217" mass="23623">MAIETPSSRKRSAAKTTTCLSPKTRPQRACAAKTAAKHSILADITPPAARTSTSKSQRVTAAKAGSQTTRDGPGRFDILSKSRAVWEFNEEQVRCFCGRAWAMDRRCGGFNYHSFKRHVYSVHGGSRPEDVSDPGEGLFIARTPELEAIWRQRATAMPFKSSSKTIYPGAGAPATVSSPGIDLLLRAAEHLKGQENLHWENLHLLASVASTAVELFV</sequence>
<evidence type="ECO:0000313" key="3">
    <source>
        <dbReference type="Proteomes" id="UP000320762"/>
    </source>
</evidence>
<organism evidence="2 3">
    <name type="scientific">Schizophyllum amplum</name>
    <dbReference type="NCBI Taxonomy" id="97359"/>
    <lineage>
        <taxon>Eukaryota</taxon>
        <taxon>Fungi</taxon>
        <taxon>Dikarya</taxon>
        <taxon>Basidiomycota</taxon>
        <taxon>Agaricomycotina</taxon>
        <taxon>Agaricomycetes</taxon>
        <taxon>Agaricomycetidae</taxon>
        <taxon>Agaricales</taxon>
        <taxon>Schizophyllaceae</taxon>
        <taxon>Schizophyllum</taxon>
    </lineage>
</organism>
<dbReference type="Proteomes" id="UP000320762">
    <property type="component" value="Unassembled WGS sequence"/>
</dbReference>
<protein>
    <submittedName>
        <fullName evidence="2">Uncharacterized protein</fullName>
    </submittedName>
</protein>
<proteinExistence type="predicted"/>
<evidence type="ECO:0000313" key="2">
    <source>
        <dbReference type="EMBL" id="TRM70341.1"/>
    </source>
</evidence>
<reference evidence="2 3" key="1">
    <citation type="journal article" date="2019" name="New Phytol.">
        <title>Comparative genomics reveals unique wood-decay strategies and fruiting body development in the Schizophyllaceae.</title>
        <authorList>
            <person name="Almasi E."/>
            <person name="Sahu N."/>
            <person name="Krizsan K."/>
            <person name="Balint B."/>
            <person name="Kovacs G.M."/>
            <person name="Kiss B."/>
            <person name="Cseklye J."/>
            <person name="Drula E."/>
            <person name="Henrissat B."/>
            <person name="Nagy I."/>
            <person name="Chovatia M."/>
            <person name="Adam C."/>
            <person name="LaButti K."/>
            <person name="Lipzen A."/>
            <person name="Riley R."/>
            <person name="Grigoriev I.V."/>
            <person name="Nagy L.G."/>
        </authorList>
    </citation>
    <scope>NUCLEOTIDE SEQUENCE [LARGE SCALE GENOMIC DNA]</scope>
    <source>
        <strain evidence="2 3">NL-1724</strain>
    </source>
</reference>
<feature type="compositionally biased region" description="Polar residues" evidence="1">
    <location>
        <begin position="50"/>
        <end position="70"/>
    </location>
</feature>
<evidence type="ECO:0000256" key="1">
    <source>
        <dbReference type="SAM" id="MobiDB-lite"/>
    </source>
</evidence>
<gene>
    <name evidence="2" type="ORF">BD626DRAFT_27480</name>
</gene>
<dbReference type="AlphaFoldDB" id="A0A550CZX5"/>
<keyword evidence="3" id="KW-1185">Reference proteome</keyword>
<feature type="region of interest" description="Disordered" evidence="1">
    <location>
        <begin position="41"/>
        <end position="76"/>
    </location>
</feature>